<keyword evidence="4" id="KW-0804">Transcription</keyword>
<dbReference type="PANTHER" id="PTHR22812">
    <property type="entry name" value="CHROMOBOX PROTEIN"/>
    <property type="match status" value="1"/>
</dbReference>
<evidence type="ECO:0000313" key="9">
    <source>
        <dbReference type="EMBL" id="KAI9553028.1"/>
    </source>
</evidence>
<proteinExistence type="predicted"/>
<keyword evidence="10" id="KW-1185">Reference proteome</keyword>
<name>A0AAD5KZQ4_9CRUS</name>
<evidence type="ECO:0000256" key="4">
    <source>
        <dbReference type="ARBA" id="ARBA00023163"/>
    </source>
</evidence>
<dbReference type="Pfam" id="PF00385">
    <property type="entry name" value="Chromo"/>
    <property type="match status" value="1"/>
</dbReference>
<dbReference type="InterPro" id="IPR017984">
    <property type="entry name" value="Chromo_dom_subgr"/>
</dbReference>
<dbReference type="GO" id="GO:0003682">
    <property type="term" value="F:chromatin binding"/>
    <property type="evidence" value="ECO:0007669"/>
    <property type="project" value="UniProtKB-ARBA"/>
</dbReference>
<feature type="compositionally biased region" description="Basic and acidic residues" evidence="7">
    <location>
        <begin position="75"/>
        <end position="116"/>
    </location>
</feature>
<dbReference type="Pfam" id="PF01393">
    <property type="entry name" value="Chromo_shadow"/>
    <property type="match status" value="1"/>
</dbReference>
<reference evidence="9 10" key="1">
    <citation type="submission" date="2022-05" db="EMBL/GenBank/DDBJ databases">
        <title>A multi-omics perspective on studying reproductive biology in Daphnia sinensis.</title>
        <authorList>
            <person name="Jia J."/>
        </authorList>
    </citation>
    <scope>NUCLEOTIDE SEQUENCE [LARGE SCALE GENOMIC DNA]</scope>
    <source>
        <strain evidence="9 10">WSL</strain>
    </source>
</reference>
<dbReference type="InterPro" id="IPR023780">
    <property type="entry name" value="Chromo_domain"/>
</dbReference>
<dbReference type="Gene3D" id="2.40.50.40">
    <property type="match status" value="2"/>
</dbReference>
<feature type="compositionally biased region" description="Basic and acidic residues" evidence="7">
    <location>
        <begin position="1"/>
        <end position="13"/>
    </location>
</feature>
<sequence>MGRNNKVKEKEVLDDPSTEAVDVEEEFSVEKVMDRREKNGKVEYFLKWKGFGEEDNTWEPEENLDCPALIAEFENARKEKEKGNKKENDKKDNKRSLASEDSDSKPSERLTKKRASECPPQDVIPRPKGFDRKLEPEMILGASNDTGELCFLMKWKSSNEADLVPARQANKLCPQVVIQFYEERLTWHNGTPSDGAKSKEKERVD</sequence>
<keyword evidence="2" id="KW-0677">Repeat</keyword>
<comment type="subcellular location">
    <subcellularLocation>
        <location evidence="1">Nucleus</location>
    </subcellularLocation>
</comment>
<feature type="region of interest" description="Disordered" evidence="7">
    <location>
        <begin position="1"/>
        <end position="23"/>
    </location>
</feature>
<keyword evidence="5" id="KW-0539">Nucleus</keyword>
<dbReference type="EMBL" id="WJBH02000009">
    <property type="protein sequence ID" value="KAI9553028.1"/>
    <property type="molecule type" value="Genomic_DNA"/>
</dbReference>
<dbReference type="FunFam" id="2.40.50.40:FF:000007">
    <property type="entry name" value="Chromobox protein homolog 1"/>
    <property type="match status" value="1"/>
</dbReference>
<feature type="compositionally biased region" description="Acidic residues" evidence="7">
    <location>
        <begin position="14"/>
        <end position="23"/>
    </location>
</feature>
<evidence type="ECO:0000256" key="6">
    <source>
        <dbReference type="ARBA" id="ARBA00073803"/>
    </source>
</evidence>
<evidence type="ECO:0000256" key="5">
    <source>
        <dbReference type="ARBA" id="ARBA00023242"/>
    </source>
</evidence>
<dbReference type="SUPFAM" id="SSF54160">
    <property type="entry name" value="Chromo domain-like"/>
    <property type="match status" value="2"/>
</dbReference>
<evidence type="ECO:0000256" key="7">
    <source>
        <dbReference type="SAM" id="MobiDB-lite"/>
    </source>
</evidence>
<dbReference type="PROSITE" id="PS00598">
    <property type="entry name" value="CHROMO_1"/>
    <property type="match status" value="1"/>
</dbReference>
<dbReference type="InterPro" id="IPR023779">
    <property type="entry name" value="Chromodomain_CS"/>
</dbReference>
<feature type="domain" description="Chromo" evidence="8">
    <location>
        <begin position="134"/>
        <end position="192"/>
    </location>
</feature>
<dbReference type="SMART" id="SM00300">
    <property type="entry name" value="ChSh"/>
    <property type="match status" value="1"/>
</dbReference>
<dbReference type="PRINTS" id="PR00504">
    <property type="entry name" value="CHROMODOMAIN"/>
</dbReference>
<dbReference type="Proteomes" id="UP000820818">
    <property type="component" value="Linkage Group LG9"/>
</dbReference>
<dbReference type="FunFam" id="2.40.50.40:FF:000031">
    <property type="entry name" value="Heterochromatin protein 1"/>
    <property type="match status" value="1"/>
</dbReference>
<evidence type="ECO:0000256" key="2">
    <source>
        <dbReference type="ARBA" id="ARBA00022737"/>
    </source>
</evidence>
<feature type="domain" description="Chromo" evidence="8">
    <location>
        <begin position="27"/>
        <end position="85"/>
    </location>
</feature>
<dbReference type="InterPro" id="IPR016197">
    <property type="entry name" value="Chromo-like_dom_sf"/>
</dbReference>
<organism evidence="9 10">
    <name type="scientific">Daphnia sinensis</name>
    <dbReference type="NCBI Taxonomy" id="1820382"/>
    <lineage>
        <taxon>Eukaryota</taxon>
        <taxon>Metazoa</taxon>
        <taxon>Ecdysozoa</taxon>
        <taxon>Arthropoda</taxon>
        <taxon>Crustacea</taxon>
        <taxon>Branchiopoda</taxon>
        <taxon>Diplostraca</taxon>
        <taxon>Cladocera</taxon>
        <taxon>Anomopoda</taxon>
        <taxon>Daphniidae</taxon>
        <taxon>Daphnia</taxon>
        <taxon>Daphnia similis group</taxon>
    </lineage>
</organism>
<dbReference type="CDD" id="cd00034">
    <property type="entry name" value="CSD"/>
    <property type="match status" value="1"/>
</dbReference>
<evidence type="ECO:0000313" key="10">
    <source>
        <dbReference type="Proteomes" id="UP000820818"/>
    </source>
</evidence>
<evidence type="ECO:0000256" key="1">
    <source>
        <dbReference type="ARBA" id="ARBA00004123"/>
    </source>
</evidence>
<dbReference type="AlphaFoldDB" id="A0AAD5KZQ4"/>
<dbReference type="GO" id="GO:0000792">
    <property type="term" value="C:heterochromatin"/>
    <property type="evidence" value="ECO:0007669"/>
    <property type="project" value="UniProtKB-ARBA"/>
</dbReference>
<dbReference type="GO" id="GO:0005634">
    <property type="term" value="C:nucleus"/>
    <property type="evidence" value="ECO:0007669"/>
    <property type="project" value="UniProtKB-SubCell"/>
</dbReference>
<keyword evidence="3" id="KW-0805">Transcription regulation</keyword>
<protein>
    <recommendedName>
        <fullName evidence="6">Heterochromatin protein 1</fullName>
    </recommendedName>
</protein>
<dbReference type="InterPro" id="IPR008251">
    <property type="entry name" value="Chromo_shadow_dom"/>
</dbReference>
<dbReference type="CDD" id="cd18631">
    <property type="entry name" value="CD_HP1_like"/>
    <property type="match status" value="1"/>
</dbReference>
<evidence type="ECO:0000256" key="3">
    <source>
        <dbReference type="ARBA" id="ARBA00023015"/>
    </source>
</evidence>
<dbReference type="GO" id="GO:0031507">
    <property type="term" value="P:heterochromatin formation"/>
    <property type="evidence" value="ECO:0007669"/>
    <property type="project" value="UniProtKB-ARBA"/>
</dbReference>
<dbReference type="InterPro" id="IPR000953">
    <property type="entry name" value="Chromo/chromo_shadow_dom"/>
</dbReference>
<dbReference type="PROSITE" id="PS50013">
    <property type="entry name" value="CHROMO_2"/>
    <property type="match status" value="2"/>
</dbReference>
<feature type="region of interest" description="Disordered" evidence="7">
    <location>
        <begin position="75"/>
        <end position="131"/>
    </location>
</feature>
<accession>A0AAD5KZQ4</accession>
<evidence type="ECO:0000259" key="8">
    <source>
        <dbReference type="PROSITE" id="PS50013"/>
    </source>
</evidence>
<comment type="caution">
    <text evidence="9">The sequence shown here is derived from an EMBL/GenBank/DDBJ whole genome shotgun (WGS) entry which is preliminary data.</text>
</comment>
<dbReference type="InterPro" id="IPR051219">
    <property type="entry name" value="Heterochromatin_chromo-domain"/>
</dbReference>
<gene>
    <name evidence="9" type="ORF">GHT06_020915</name>
</gene>
<dbReference type="SMART" id="SM00298">
    <property type="entry name" value="CHROMO"/>
    <property type="match status" value="2"/>
</dbReference>